<organism evidence="2">
    <name type="scientific">Histophilus somni (strain 129Pt)</name>
    <name type="common">Haemophilus somnus</name>
    <dbReference type="NCBI Taxonomy" id="205914"/>
    <lineage>
        <taxon>Bacteria</taxon>
        <taxon>Pseudomonadati</taxon>
        <taxon>Pseudomonadota</taxon>
        <taxon>Gammaproteobacteria</taxon>
        <taxon>Pasteurellales</taxon>
        <taxon>Pasteurellaceae</taxon>
        <taxon>Histophilus</taxon>
    </lineage>
</organism>
<gene>
    <name evidence="2" type="ordered locus">HS_0113</name>
</gene>
<feature type="domain" description="ApeI dehydratase-like" evidence="1">
    <location>
        <begin position="22"/>
        <end position="119"/>
    </location>
</feature>
<protein>
    <recommendedName>
        <fullName evidence="1">ApeI dehydratase-like domain-containing protein</fullName>
    </recommendedName>
</protein>
<dbReference type="HOGENOM" id="CLU_078912_5_1_6"/>
<dbReference type="Gene3D" id="3.10.129.10">
    <property type="entry name" value="Hotdog Thioesterase"/>
    <property type="match status" value="1"/>
</dbReference>
<dbReference type="InterPro" id="IPR029069">
    <property type="entry name" value="HotDog_dom_sf"/>
</dbReference>
<reference evidence="2" key="1">
    <citation type="submission" date="2006-08" db="EMBL/GenBank/DDBJ databases">
        <title>Complete genome sequence of Haemophilus somnus 129PT.</title>
        <authorList>
            <person name="Copeland A."/>
            <person name="Lucas S."/>
            <person name="Lapidus A."/>
            <person name="Barry K."/>
            <person name="Glavina del Rio T."/>
            <person name="Hammon N."/>
            <person name="Dalin E."/>
            <person name="Tice H."/>
            <person name="Pitluck S."/>
            <person name="Brettin T.S."/>
            <person name="Bruce D."/>
            <person name="Challacombe J.F."/>
            <person name="Chertkov O."/>
            <person name="Detter J.C."/>
            <person name="Gilna P."/>
            <person name="Han S."/>
            <person name="Misra M."/>
            <person name="Tapia R."/>
            <person name="Thayer N.N."/>
            <person name="Xie G."/>
            <person name="Inzana T.J."/>
            <person name="Duncan A.J."/>
            <person name="Siddaramppa S."/>
            <person name="Richardson P."/>
        </authorList>
    </citation>
    <scope>NUCLEOTIDE SEQUENCE</scope>
    <source>
        <strain evidence="2">129PT</strain>
    </source>
</reference>
<dbReference type="KEGG" id="hso:HS_0113"/>
<dbReference type="AlphaFoldDB" id="Q0I111"/>
<dbReference type="SUPFAM" id="SSF54637">
    <property type="entry name" value="Thioesterase/thiol ester dehydrase-isomerase"/>
    <property type="match status" value="1"/>
</dbReference>
<sequence length="126" mass="14938">MSIEQRLMQSELVQNPIWLSETQEENLQIFRAKVPLDLCYFKGHFANFPLVPGVVELQWVKEKIDAYFGKEMQMNRIDNLKFQKFLRPNDEFELTLKWEENKNRIGFQLKTEGEMCASGFVIFKNG</sequence>
<evidence type="ECO:0000259" key="1">
    <source>
        <dbReference type="Pfam" id="PF22818"/>
    </source>
</evidence>
<dbReference type="EMBL" id="CP000436">
    <property type="protein sequence ID" value="ABI24391.1"/>
    <property type="molecule type" value="Genomic_DNA"/>
</dbReference>
<name>Q0I111_HISS1</name>
<dbReference type="InterPro" id="IPR054545">
    <property type="entry name" value="ApeI-like"/>
</dbReference>
<proteinExistence type="predicted"/>
<evidence type="ECO:0000313" key="2">
    <source>
        <dbReference type="EMBL" id="ABI24391.1"/>
    </source>
</evidence>
<accession>Q0I111</accession>
<dbReference type="Pfam" id="PF22818">
    <property type="entry name" value="ApeI-like"/>
    <property type="match status" value="1"/>
</dbReference>
<dbReference type="eggNOG" id="COG0764">
    <property type="taxonomic scope" value="Bacteria"/>
</dbReference>